<evidence type="ECO:0000313" key="4">
    <source>
        <dbReference type="EMBL" id="RXZ61436.1"/>
    </source>
</evidence>
<gene>
    <name evidence="4" type="ORF">ESZ91_03330</name>
</gene>
<protein>
    <recommendedName>
        <fullName evidence="3">Ig-like domain-containing protein</fullName>
    </recommendedName>
</protein>
<keyword evidence="1" id="KW-0812">Transmembrane</keyword>
<keyword evidence="5" id="KW-1185">Reference proteome</keyword>
<reference evidence="4 5" key="1">
    <citation type="journal article" date="2019" name="Gut">
        <title>Antibiotics-induced monodominance of a novel gut bacterial order.</title>
        <authorList>
            <person name="Hildebrand F."/>
            <person name="Moitinho-Silva L."/>
            <person name="Blasche S."/>
            <person name="Jahn M.T."/>
            <person name="Gossmann T.I."/>
            <person name="Heuerta-Cepas J."/>
            <person name="Hercog R."/>
            <person name="Luetge M."/>
            <person name="Bahram M."/>
            <person name="Pryszlak A."/>
            <person name="Alves R.J."/>
            <person name="Waszak S.M."/>
            <person name="Zhu A."/>
            <person name="Ye L."/>
            <person name="Costea P.I."/>
            <person name="Aalvink S."/>
            <person name="Belzer C."/>
            <person name="Forslund S.K."/>
            <person name="Sunagawa S."/>
            <person name="Hentschel U."/>
            <person name="Merten C."/>
            <person name="Patil K.R."/>
            <person name="Benes V."/>
            <person name="Bork P."/>
        </authorList>
    </citation>
    <scope>NUCLEOTIDE SEQUENCE [LARGE SCALE GENOMIC DNA]</scope>
    <source>
        <strain evidence="4 5">HDS1380</strain>
    </source>
</reference>
<feature type="domain" description="Ig-like" evidence="3">
    <location>
        <begin position="931"/>
        <end position="996"/>
    </location>
</feature>
<evidence type="ECO:0000256" key="2">
    <source>
        <dbReference type="SAM" id="SignalP"/>
    </source>
</evidence>
<keyword evidence="1" id="KW-0472">Membrane</keyword>
<dbReference type="OrthoDB" id="3648721at2"/>
<evidence type="ECO:0000313" key="5">
    <source>
        <dbReference type="Proteomes" id="UP000291269"/>
    </source>
</evidence>
<proteinExistence type="predicted"/>
<feature type="chain" id="PRO_5038524114" description="Ig-like domain-containing protein" evidence="2">
    <location>
        <begin position="24"/>
        <end position="1041"/>
    </location>
</feature>
<feature type="signal peptide" evidence="2">
    <location>
        <begin position="1"/>
        <end position="23"/>
    </location>
</feature>
<name>A0A4V1QV51_9FIRM</name>
<feature type="domain" description="Ig-like" evidence="3">
    <location>
        <begin position="233"/>
        <end position="301"/>
    </location>
</feature>
<comment type="caution">
    <text evidence="4">The sequence shown here is derived from an EMBL/GenBank/DDBJ whole genome shotgun (WGS) entry which is preliminary data.</text>
</comment>
<dbReference type="Proteomes" id="UP000291269">
    <property type="component" value="Unassembled WGS sequence"/>
</dbReference>
<keyword evidence="2" id="KW-0732">Signal</keyword>
<dbReference type="Pfam" id="PF07523">
    <property type="entry name" value="Big_3"/>
    <property type="match status" value="4"/>
</dbReference>
<accession>A0A4V1QV51</accession>
<dbReference type="RefSeq" id="WP_129224126.1">
    <property type="nucleotide sequence ID" value="NZ_SDOZ01000002.1"/>
</dbReference>
<dbReference type="Gene3D" id="2.60.40.3630">
    <property type="match status" value="5"/>
</dbReference>
<evidence type="ECO:0000256" key="1">
    <source>
        <dbReference type="SAM" id="Phobius"/>
    </source>
</evidence>
<feature type="domain" description="Ig-like" evidence="3">
    <location>
        <begin position="315"/>
        <end position="382"/>
    </location>
</feature>
<feature type="domain" description="Ig-like" evidence="3">
    <location>
        <begin position="659"/>
        <end position="728"/>
    </location>
</feature>
<keyword evidence="1" id="KW-1133">Transmembrane helix</keyword>
<feature type="transmembrane region" description="Helical" evidence="1">
    <location>
        <begin position="1016"/>
        <end position="1035"/>
    </location>
</feature>
<dbReference type="EMBL" id="SDOZ01000002">
    <property type="protein sequence ID" value="RXZ61436.1"/>
    <property type="molecule type" value="Genomic_DNA"/>
</dbReference>
<evidence type="ECO:0000259" key="3">
    <source>
        <dbReference type="Pfam" id="PF07523"/>
    </source>
</evidence>
<dbReference type="InterPro" id="IPR022038">
    <property type="entry name" value="Ig-like_bact"/>
</dbReference>
<sequence>MKKIGLLLLSVLLLISVSVGVIAFAAEQAEEKIFPESLTVDVENPGRANMWGDSGFMNSAGEACGESIQITMKTAEKDGYFQHAEVGGNYYTHISLYTKLKGDKDYTWTTLKELNETKDATGKKYISEMHQRAEILIIRFESVWNQNTSTEFSPLDVKAVKFSKGMQWLVKKSDLNGDQWNDYPNGGAGEPSVRTGVNEDIVVQFKEYSKGSNNDVFMFYHELGEADTLAVKTQPAKVNYSIGETFDASGLLLTATVGGVAQDIPLNASMVSVENKTFTETGDQTVTVTYGGKSVEIPVTVADLPLDHIAITKMPTKTAYLTGESFDISGMEVTAYPTETEENGRKLDAADFTVSGYDATKVGEQTVTVNYLDKTAGLKVTVSAPVLTNYIEFDTAVWPYHNVSETTNINGIEVGHTLEIKLAGQKTDTYLYGTDKKTNQDTHIELYAKLKGDSEYKWYTVGELTEMKDANQQPYIARVAQREKTLILYFDTFYGENPTNEFTPLDVKAVKLKAGMQWAAQYGDQNWTAGGESAIMPGETGVKEDIVLQIEQLYHGSASPTSCDKFSYYFETVDTLAVKTQPNKKAYLPGETFEPAGMVLLATKDGKTFEVNGTASMVLYDGAPLDNGDKSIDVSWGGKTVSIKIEVTPEIHHIAVEYEPAKLDYGLGEMLVPDLTGLIVKAYESDADAGWTIENSELEISGYDMTVAGKYTVKINYRDFQTSFEITVTDKNPDKKMTFYSGSPIQISDQAGTLSVRFNFENISVKTGFWSLYKTDDATNVKEKMFLKVSEVYEGGRLEVGKWYSVGELMKIKDKNGMPYIARVSQFGESLALHLDTYYGGQEPSLEFTRECVAAVRLERGLYYVEYLTNNWGDQAGWENNVASYTMIPDAILRETVEIEMNIVGTSWLRPFKEDANGNTTSDALTVKTMPDKTQYAVGEDFDPAGLILHAIYRDGGEEDIAITDRTVCNYDFSEEGKAAVTVNFNDGSVTFEVNVGNNGTDGGKPEKGCGGVYDAGGVALISLLLLSSCALMIFRKREQK</sequence>
<organism evidence="4 5">
    <name type="scientific">Candidatus Borkfalkia ceftriaxoniphila</name>
    <dbReference type="NCBI Taxonomy" id="2508949"/>
    <lineage>
        <taxon>Bacteria</taxon>
        <taxon>Bacillati</taxon>
        <taxon>Bacillota</taxon>
        <taxon>Clostridia</taxon>
        <taxon>Christensenellales</taxon>
        <taxon>Christensenellaceae</taxon>
        <taxon>Candidatus Borkfalkia</taxon>
    </lineage>
</organism>
<dbReference type="AlphaFoldDB" id="A0A4V1QV51"/>